<dbReference type="AlphaFoldDB" id="A0A3A8PDX6"/>
<comment type="cofactor">
    <cofactor evidence="1">
        <name>Fe(2+)</name>
        <dbReference type="ChEBI" id="CHEBI:29033"/>
    </cofactor>
</comment>
<organism evidence="2 3">
    <name type="scientific">Corallococcus llansteffanensis</name>
    <dbReference type="NCBI Taxonomy" id="2316731"/>
    <lineage>
        <taxon>Bacteria</taxon>
        <taxon>Pseudomonadati</taxon>
        <taxon>Myxococcota</taxon>
        <taxon>Myxococcia</taxon>
        <taxon>Myxococcales</taxon>
        <taxon>Cystobacterineae</taxon>
        <taxon>Myxococcaceae</taxon>
        <taxon>Corallococcus</taxon>
    </lineage>
</organism>
<reference evidence="3" key="1">
    <citation type="submission" date="2018-09" db="EMBL/GenBank/DDBJ databases">
        <authorList>
            <person name="Livingstone P.G."/>
            <person name="Whitworth D.E."/>
        </authorList>
    </citation>
    <scope>NUCLEOTIDE SEQUENCE [LARGE SCALE GENOMIC DNA]</scope>
    <source>
        <strain evidence="3">CA051B</strain>
    </source>
</reference>
<evidence type="ECO:0000313" key="2">
    <source>
        <dbReference type="EMBL" id="RKH54626.1"/>
    </source>
</evidence>
<accession>A0A3A8PDX6</accession>
<dbReference type="PANTHER" id="PTHR20883">
    <property type="entry name" value="PHYTANOYL-COA DIOXYGENASE DOMAIN CONTAINING 1"/>
    <property type="match status" value="1"/>
</dbReference>
<dbReference type="Gene3D" id="2.60.120.620">
    <property type="entry name" value="q2cbj1_9rhob like domain"/>
    <property type="match status" value="1"/>
</dbReference>
<dbReference type="SUPFAM" id="SSF51197">
    <property type="entry name" value="Clavaminate synthase-like"/>
    <property type="match status" value="1"/>
</dbReference>
<dbReference type="PANTHER" id="PTHR20883:SF48">
    <property type="entry name" value="ECTOINE DIOXYGENASE"/>
    <property type="match status" value="1"/>
</dbReference>
<gene>
    <name evidence="2" type="ORF">D7V93_25245</name>
</gene>
<protein>
    <recommendedName>
        <fullName evidence="4">Phytanoyl-CoA dioxygenase family protein</fullName>
    </recommendedName>
</protein>
<dbReference type="GO" id="GO:0016706">
    <property type="term" value="F:2-oxoglutarate-dependent dioxygenase activity"/>
    <property type="evidence" value="ECO:0007669"/>
    <property type="project" value="UniProtKB-ARBA"/>
</dbReference>
<comment type="caution">
    <text evidence="2">The sequence shown here is derived from an EMBL/GenBank/DDBJ whole genome shotgun (WGS) entry which is preliminary data.</text>
</comment>
<proteinExistence type="predicted"/>
<evidence type="ECO:0000313" key="3">
    <source>
        <dbReference type="Proteomes" id="UP000272888"/>
    </source>
</evidence>
<name>A0A3A8PDX6_9BACT</name>
<dbReference type="Pfam" id="PF05721">
    <property type="entry name" value="PhyH"/>
    <property type="match status" value="1"/>
</dbReference>
<evidence type="ECO:0000256" key="1">
    <source>
        <dbReference type="ARBA" id="ARBA00001954"/>
    </source>
</evidence>
<evidence type="ECO:0008006" key="4">
    <source>
        <dbReference type="Google" id="ProtNLM"/>
    </source>
</evidence>
<sequence>MDDMLPAQLARMGYAEPISLLERAAIDRYRASFDESLAASGGKPEPHDLSGYHLKHRWAYELATTPALLDRISSVLGPDLVLWASHFWYKPPFSEDRVPWHCDAVYWPVLNRDIHLTAWIALSASDRGNGCLRMIPGSHRTVPHDTQLQDPTALSLPIADLEMAPGQVTFFSGYLFHGSEGNMSASPRIGYALRFSTPAVRFDEVQVKSGFNYLRSILVRGTDRYHHNDFMAAPPPF</sequence>
<keyword evidence="3" id="KW-1185">Reference proteome</keyword>
<dbReference type="GO" id="GO:0005506">
    <property type="term" value="F:iron ion binding"/>
    <property type="evidence" value="ECO:0007669"/>
    <property type="project" value="UniProtKB-ARBA"/>
</dbReference>
<dbReference type="InterPro" id="IPR008775">
    <property type="entry name" value="Phytyl_CoA_dOase-like"/>
</dbReference>
<dbReference type="Proteomes" id="UP000272888">
    <property type="component" value="Unassembled WGS sequence"/>
</dbReference>
<dbReference type="EMBL" id="RAWB01000295">
    <property type="protein sequence ID" value="RKH54626.1"/>
    <property type="molecule type" value="Genomic_DNA"/>
</dbReference>